<proteinExistence type="predicted"/>
<comment type="caution">
    <text evidence="1">The sequence shown here is derived from an EMBL/GenBank/DDBJ whole genome shotgun (WGS) entry which is preliminary data.</text>
</comment>
<dbReference type="AlphaFoldDB" id="A0A423J8H4"/>
<dbReference type="PANTHER" id="PTHR32305:SF15">
    <property type="entry name" value="PROTEIN RHSA-RELATED"/>
    <property type="match status" value="1"/>
</dbReference>
<organism evidence="1 2">
    <name type="scientific">Pseudomonas brassicacearum</name>
    <dbReference type="NCBI Taxonomy" id="930166"/>
    <lineage>
        <taxon>Bacteria</taxon>
        <taxon>Pseudomonadati</taxon>
        <taxon>Pseudomonadota</taxon>
        <taxon>Gammaproteobacteria</taxon>
        <taxon>Pseudomonadales</taxon>
        <taxon>Pseudomonadaceae</taxon>
        <taxon>Pseudomonas</taxon>
    </lineage>
</organism>
<evidence type="ECO:0000313" key="2">
    <source>
        <dbReference type="Proteomes" id="UP000286351"/>
    </source>
</evidence>
<protein>
    <submittedName>
        <fullName evidence="1">Toxin</fullName>
    </submittedName>
</protein>
<evidence type="ECO:0000313" key="1">
    <source>
        <dbReference type="EMBL" id="RON33991.1"/>
    </source>
</evidence>
<reference evidence="1 2" key="1">
    <citation type="submission" date="2016-10" db="EMBL/GenBank/DDBJ databases">
        <title>Comparative genome analysis of multiple Pseudomonas spp. focuses on biocontrol and plant growth promoting traits.</title>
        <authorList>
            <person name="Tao X.-Y."/>
            <person name="Taylor C.G."/>
        </authorList>
    </citation>
    <scope>NUCLEOTIDE SEQUENCE [LARGE SCALE GENOMIC DNA]</scope>
    <source>
        <strain evidence="1 2">38D4</strain>
    </source>
</reference>
<name>A0A423J8H4_9PSED</name>
<dbReference type="RefSeq" id="WP_123367848.1">
    <property type="nucleotide sequence ID" value="NZ_MOBO01000024.1"/>
</dbReference>
<dbReference type="PANTHER" id="PTHR32305">
    <property type="match status" value="1"/>
</dbReference>
<dbReference type="InterPro" id="IPR022385">
    <property type="entry name" value="Rhs_assc_core"/>
</dbReference>
<dbReference type="Gene3D" id="2.180.10.10">
    <property type="entry name" value="RHS repeat-associated core"/>
    <property type="match status" value="1"/>
</dbReference>
<dbReference type="InterPro" id="IPR050708">
    <property type="entry name" value="T6SS_VgrG/RHS"/>
</dbReference>
<dbReference type="EMBL" id="MOBO01000024">
    <property type="protein sequence ID" value="RON33991.1"/>
    <property type="molecule type" value="Genomic_DNA"/>
</dbReference>
<dbReference type="Proteomes" id="UP000286351">
    <property type="component" value="Unassembled WGS sequence"/>
</dbReference>
<accession>A0A423J8H4</accession>
<sequence>MTTTVNWRTPKLTIIDSRGLPIRQIEYLRKVAASPVETLITRQHYDAAGRLLEQSDPRLFGIVPNLATVYSLSGEPLKVNSVDAGWRLSLAGLAGEALQRWDQRGSHWRTTYDRLLRPIAIEENDQPNVETFTYADVSADPAYNLRGQLTEHLDRSGTLKLDSYGLLGQPLRETQTLVEGKPYVSSRTFSPLGTLLSQTDAGDHQQQSRYDIAGQLKQVELWINDSPNWQPVLKDAQYNAAGQIIEQRAGNDVLSTWTYDSVDGRLWTQSAQKNAEPALQDLEYFYDRVGNITRLEDHTFQPIYFANQLVDGHRDFTYDSLYRLTSASGYDDALPSDVPGRPLPGDPNNRLNYSQHYDYDHGGNLIELRHVRAGASHTHKMCINSTSNRGVRWKSGDEPDFNKLFDRHGNLQDLQPGKALQWNSLDQLESVTLVKRDDGPNDEEFYRYSQGVRVYKRHETHTPSLTHFQEVIYLPGLEIRTRDNGEELHVITLPSGHGSVRCLHWVSGKPANIAADQLRYSLDDHLGSCALELDQQAQVISQEGYYPFGATAWYARGSEVDVDYKTIRYSGKEMDDSGLYYYGARYYAPWLQRWVSADPAGDVDGLNLYGFVGNNPICYVDINGEVKWPSMADFHAATDRIIVSENASYAKNSQASATRRLRQQMNKQVTRHIEILGFTKRRTRDAGQQLSAMGSGSDIALAATRRAMVLVAGKAISYGVGLAVGVGAQSLGIVAPGVGNVVGAGLGIGAKIAVSGLVDYVAERTGLSASVNLKTTKLSPEKIINKAEYKQMEPIEYLKAKYQNMNLSSQKSGLKLTKEATTQASSYILKKTLTGLPSEAVSAISSGVGVILGLPEIFDETIGAGKEKSSEKMDKFEIGILGLADAIKSSIDSIHEHADALSVTSFNGIDIQSLDKETDKITGMLHSLVKTIRTHRNSGKAAA</sequence>
<gene>
    <name evidence="1" type="ORF">BK664_23445</name>
</gene>
<dbReference type="NCBIfam" id="TIGR03696">
    <property type="entry name" value="Rhs_assc_core"/>
    <property type="match status" value="1"/>
</dbReference>